<dbReference type="AlphaFoldDB" id="A0AA88WJI5"/>
<evidence type="ECO:0000313" key="2">
    <source>
        <dbReference type="Proteomes" id="UP001188597"/>
    </source>
</evidence>
<sequence>MCYPAAIHNPVGSCKQGSGGWHRLVVPAATAMQEDRRQEVPAEIVTVAAGGGGGAVKQCLCSPTLHPGSFKCRYHHREYQWPGRLGPNGSYQPFFGEAAS</sequence>
<gene>
    <name evidence="1" type="ORF">RJ639_037789</name>
</gene>
<name>A0AA88WJI5_9ASTE</name>
<dbReference type="Proteomes" id="UP001188597">
    <property type="component" value="Unassembled WGS sequence"/>
</dbReference>
<dbReference type="EMBL" id="JAVXUP010000422">
    <property type="protein sequence ID" value="KAK3028327.1"/>
    <property type="molecule type" value="Genomic_DNA"/>
</dbReference>
<accession>A0AA88WJI5</accession>
<protein>
    <submittedName>
        <fullName evidence="1">Uncharacterized protein</fullName>
    </submittedName>
</protein>
<evidence type="ECO:0000313" key="1">
    <source>
        <dbReference type="EMBL" id="KAK3028327.1"/>
    </source>
</evidence>
<organism evidence="1 2">
    <name type="scientific">Escallonia herrerae</name>
    <dbReference type="NCBI Taxonomy" id="1293975"/>
    <lineage>
        <taxon>Eukaryota</taxon>
        <taxon>Viridiplantae</taxon>
        <taxon>Streptophyta</taxon>
        <taxon>Embryophyta</taxon>
        <taxon>Tracheophyta</taxon>
        <taxon>Spermatophyta</taxon>
        <taxon>Magnoliopsida</taxon>
        <taxon>eudicotyledons</taxon>
        <taxon>Gunneridae</taxon>
        <taxon>Pentapetalae</taxon>
        <taxon>asterids</taxon>
        <taxon>campanulids</taxon>
        <taxon>Escalloniales</taxon>
        <taxon>Escalloniaceae</taxon>
        <taxon>Escallonia</taxon>
    </lineage>
</organism>
<reference evidence="1" key="1">
    <citation type="submission" date="2022-12" db="EMBL/GenBank/DDBJ databases">
        <title>Draft genome assemblies for two species of Escallonia (Escalloniales).</title>
        <authorList>
            <person name="Chanderbali A."/>
            <person name="Dervinis C."/>
            <person name="Anghel I."/>
            <person name="Soltis D."/>
            <person name="Soltis P."/>
            <person name="Zapata F."/>
        </authorList>
    </citation>
    <scope>NUCLEOTIDE SEQUENCE</scope>
    <source>
        <strain evidence="1">UCBG64.0493</strain>
        <tissue evidence="1">Leaf</tissue>
    </source>
</reference>
<comment type="caution">
    <text evidence="1">The sequence shown here is derived from an EMBL/GenBank/DDBJ whole genome shotgun (WGS) entry which is preliminary data.</text>
</comment>
<keyword evidence="2" id="KW-1185">Reference proteome</keyword>
<proteinExistence type="predicted"/>